<dbReference type="GO" id="GO:0003723">
    <property type="term" value="F:RNA binding"/>
    <property type="evidence" value="ECO:0007669"/>
    <property type="project" value="UniProtKB-UniRule"/>
</dbReference>
<protein>
    <recommendedName>
        <fullName evidence="4">RRM domain-containing protein</fullName>
    </recommendedName>
</protein>
<feature type="domain" description="RRM" evidence="4">
    <location>
        <begin position="110"/>
        <end position="186"/>
    </location>
</feature>
<keyword evidence="6" id="KW-1185">Reference proteome</keyword>
<dbReference type="PANTHER" id="PTHR21245">
    <property type="entry name" value="HETEROGENEOUS NUCLEAR RIBONUCLEOPROTEIN"/>
    <property type="match status" value="1"/>
</dbReference>
<dbReference type="InterPro" id="IPR012677">
    <property type="entry name" value="Nucleotide-bd_a/b_plait_sf"/>
</dbReference>
<dbReference type="PROSITE" id="PS50102">
    <property type="entry name" value="RRM"/>
    <property type="match status" value="3"/>
</dbReference>
<feature type="compositionally biased region" description="Acidic residues" evidence="3">
    <location>
        <begin position="40"/>
        <end position="49"/>
    </location>
</feature>
<feature type="region of interest" description="Disordered" evidence="3">
    <location>
        <begin position="1"/>
        <end position="82"/>
    </location>
</feature>
<name>A0A1R3I2H4_COCAP</name>
<dbReference type="InterPro" id="IPR035979">
    <property type="entry name" value="RBD_domain_sf"/>
</dbReference>
<dbReference type="AlphaFoldDB" id="A0A1R3I2H4"/>
<evidence type="ECO:0000259" key="4">
    <source>
        <dbReference type="PROSITE" id="PS50102"/>
    </source>
</evidence>
<feature type="domain" description="RRM" evidence="4">
    <location>
        <begin position="287"/>
        <end position="371"/>
    </location>
</feature>
<evidence type="ECO:0000313" key="6">
    <source>
        <dbReference type="Proteomes" id="UP000188268"/>
    </source>
</evidence>
<organism evidence="5 6">
    <name type="scientific">Corchorus capsularis</name>
    <name type="common">Jute</name>
    <dbReference type="NCBI Taxonomy" id="210143"/>
    <lineage>
        <taxon>Eukaryota</taxon>
        <taxon>Viridiplantae</taxon>
        <taxon>Streptophyta</taxon>
        <taxon>Embryophyta</taxon>
        <taxon>Tracheophyta</taxon>
        <taxon>Spermatophyta</taxon>
        <taxon>Magnoliopsida</taxon>
        <taxon>eudicotyledons</taxon>
        <taxon>Gunneridae</taxon>
        <taxon>Pentapetalae</taxon>
        <taxon>rosids</taxon>
        <taxon>malvids</taxon>
        <taxon>Malvales</taxon>
        <taxon>Malvaceae</taxon>
        <taxon>Grewioideae</taxon>
        <taxon>Apeibeae</taxon>
        <taxon>Corchorus</taxon>
    </lineage>
</organism>
<accession>A0A1R3I2H4</accession>
<dbReference type="Proteomes" id="UP000188268">
    <property type="component" value="Unassembled WGS sequence"/>
</dbReference>
<evidence type="ECO:0000313" key="5">
    <source>
        <dbReference type="EMBL" id="OMO76787.1"/>
    </source>
</evidence>
<gene>
    <name evidence="5" type="ORF">CCACVL1_15421</name>
</gene>
<dbReference type="SMART" id="SM00360">
    <property type="entry name" value="RRM"/>
    <property type="match status" value="3"/>
</dbReference>
<keyword evidence="1 2" id="KW-0694">RNA-binding</keyword>
<dbReference type="Gene3D" id="3.30.70.330">
    <property type="match status" value="3"/>
</dbReference>
<dbReference type="InterPro" id="IPR000504">
    <property type="entry name" value="RRM_dom"/>
</dbReference>
<dbReference type="OrthoDB" id="3800936at2759"/>
<feature type="domain" description="RRM" evidence="4">
    <location>
        <begin position="188"/>
        <end position="274"/>
    </location>
</feature>
<comment type="caution">
    <text evidence="5">The sequence shown here is derived from an EMBL/GenBank/DDBJ whole genome shotgun (WGS) entry which is preliminary data.</text>
</comment>
<dbReference type="Pfam" id="PF00076">
    <property type="entry name" value="RRM_1"/>
    <property type="match status" value="2"/>
</dbReference>
<dbReference type="Gramene" id="OMO76787">
    <property type="protein sequence ID" value="OMO76787"/>
    <property type="gene ID" value="CCACVL1_15421"/>
</dbReference>
<dbReference type="STRING" id="210143.A0A1R3I2H4"/>
<evidence type="ECO:0000256" key="1">
    <source>
        <dbReference type="ARBA" id="ARBA00022884"/>
    </source>
</evidence>
<sequence length="406" mass="46290">MGVGKSRRRDAGSGSSTQESRVDPGENQNRNPGVPLFELSPDDSSDQEEQFWRRQRRSVSVRQQTPDFVPAPLIDPQQHPNFTHLVTPSRSRVIGSSSRLRTRGDDEEERQIYVSRLHEQVTPYDLRAAFETIGDVIMVIFLAHANRNLGSAILGFAHKEVATRALQEMQNFKFFGQSCSIYPVKDVCSLYLGHINNSWTKEDMEACLARHNINNYVSLTLMPNHHSPDLNRGFGYLQFSCHSDATEAFHNCVDHSIYFGHHDGNKGKVEYADPPQILDPNIAQTLTKVIIDQLPYGYFKHHNEYYLHQALLRYGQVKTVELAINMHNRKRVNYAFVDFATHEEAVACVEGLKNDGLGYDNSQVIARLLDPIPNNIGARDQHVPDRRYQHGLRSRSLRDFGRHGGW</sequence>
<dbReference type="SUPFAM" id="SSF54928">
    <property type="entry name" value="RNA-binding domain, RBD"/>
    <property type="match status" value="2"/>
</dbReference>
<dbReference type="CDD" id="cd00590">
    <property type="entry name" value="RRM_SF"/>
    <property type="match status" value="2"/>
</dbReference>
<proteinExistence type="predicted"/>
<evidence type="ECO:0000256" key="2">
    <source>
        <dbReference type="PROSITE-ProRule" id="PRU00176"/>
    </source>
</evidence>
<reference evidence="5 6" key="1">
    <citation type="submission" date="2013-09" db="EMBL/GenBank/DDBJ databases">
        <title>Corchorus capsularis genome sequencing.</title>
        <authorList>
            <person name="Alam M."/>
            <person name="Haque M.S."/>
            <person name="Islam M.S."/>
            <person name="Emdad E.M."/>
            <person name="Islam M.M."/>
            <person name="Ahmed B."/>
            <person name="Halim A."/>
            <person name="Hossen Q.M.M."/>
            <person name="Hossain M.Z."/>
            <person name="Ahmed R."/>
            <person name="Khan M.M."/>
            <person name="Islam R."/>
            <person name="Rashid M.M."/>
            <person name="Khan S.A."/>
            <person name="Rahman M.S."/>
            <person name="Alam M."/>
        </authorList>
    </citation>
    <scope>NUCLEOTIDE SEQUENCE [LARGE SCALE GENOMIC DNA]</scope>
    <source>
        <strain evidence="6">cv. CVL-1</strain>
        <tissue evidence="5">Whole seedling</tissue>
    </source>
</reference>
<evidence type="ECO:0000256" key="3">
    <source>
        <dbReference type="SAM" id="MobiDB-lite"/>
    </source>
</evidence>
<dbReference type="EMBL" id="AWWV01010847">
    <property type="protein sequence ID" value="OMO76787.1"/>
    <property type="molecule type" value="Genomic_DNA"/>
</dbReference>